<dbReference type="InterPro" id="IPR000949">
    <property type="entry name" value="ELM2_dom"/>
</dbReference>
<evidence type="ECO:0000313" key="17">
    <source>
        <dbReference type="Proteomes" id="UP001176961"/>
    </source>
</evidence>
<evidence type="ECO:0000256" key="4">
    <source>
        <dbReference type="ARBA" id="ARBA00022771"/>
    </source>
</evidence>
<evidence type="ECO:0000259" key="14">
    <source>
        <dbReference type="PROSITE" id="PS51156"/>
    </source>
</evidence>
<dbReference type="InterPro" id="IPR009057">
    <property type="entry name" value="Homeodomain-like_sf"/>
</dbReference>
<feature type="compositionally biased region" description="Acidic residues" evidence="12">
    <location>
        <begin position="702"/>
        <end position="716"/>
    </location>
</feature>
<feature type="domain" description="ELM2" evidence="14">
    <location>
        <begin position="728"/>
        <end position="818"/>
    </location>
</feature>
<keyword evidence="5" id="KW-0862">Zinc</keyword>
<dbReference type="Proteomes" id="UP001176961">
    <property type="component" value="Unassembled WGS sequence"/>
</dbReference>
<dbReference type="GO" id="GO:0003714">
    <property type="term" value="F:transcription corepressor activity"/>
    <property type="evidence" value="ECO:0007669"/>
    <property type="project" value="TreeGrafter"/>
</dbReference>
<sequence length="1140" mass="132350">MDSQFEEMEQKIRKLEEDNRRMREGSFKAISKIQVLERLLEESKRREKDMTLGLKRAVEQTKIWSKEKDTLLEEKMTLNQQVQDLNKKVAELTLEMKKSLQQERKSLPEVAEQMGQESCSCEKEKNALLKEKKTLQNQLTVLRNKVTELNLALKKSQKREQELSEMTRPRQKFTHNGLIQASWYPVLRVQWPRIHRLSTTEPYSWSIMYTAAKCCICDKGPFPLKTLYAHLRRVHKCPNEDVTKIQNAIKRAMYDGKEEEPCNICGKIYFSSSGLRTHKRLRHKKANAPGESAPKVQHCVVCPICNEQFYSTLDLAEHCGKEHSDGTTDFSIVEKVFNTWSDFEMWREEKEMETSTKLVKRTFRKSNTWTTIMYTCQHSRGSVEPRDPSKRARKKTRTCKNCPCFVKVQLHRDGLVEVVSCFGHCGHPHPLPTSTENENSVDHELANTSASGAYTLDPSTSSYESSSQACSNDDFDIDEEEVEEHGEGEDEVIIVDDVPQPIPNEDTVAKEKTLEAYRRFEQKLLQVVEPISGNKWMLSPRCRDRVYMFQHIRMIWKLIRQVLYDITFLAILLRCAAYDLFSKFLVSAMSSEPKADEVDESILDEPVEGANLTAVEDIDESILDHEIEMDAPSNATSELHSDAHSEASVAHFSHEMKEETSNDAPQTDHTDTEDKPQSNGDSPPKKTPTKRSRRSRAKRNETDDEIDEEEKDDDLEGDFKAMMTNADRKINVGDDFQARVEDSHKDDQTLPQLSEEEEDEREYVMWRAPPGELDETKLMDYCEDAIGVYKLTYDRALYILQKSNFNFDVAREKVKRRRLITEEWSEDDRTLFKQAFHMFGKRFDKIRQTMPHRSMASIVQFYYNTKKDTDYKSLFDSRIADDTDEEEGSDDELDYEDGLCDNCGEECRTLQPIDEVKLCYVCRMYYKLMRKHRPCNYTAAISEFRQRKARKCPEDMQDIAHEFVEMAKLVDVSECDNEGVQVVQSPKTKCSEETKAVMRELTKVRSRAIRLECTLKSQRAEGLMNGLDSYRHLVSKEDRRDDDGSSRRDRVRGSHTWTEEERMIAFHCLLRYGRDFDAVAEVLGTKTPDKVKSFYTEMKEDIDKLLEKETQADEEMITSFDVEKELGAETTKPVEVVNLD</sequence>
<evidence type="ECO:0000259" key="15">
    <source>
        <dbReference type="PROSITE" id="PS51293"/>
    </source>
</evidence>
<dbReference type="PROSITE" id="PS51156">
    <property type="entry name" value="ELM2"/>
    <property type="match status" value="1"/>
</dbReference>
<dbReference type="InterPro" id="IPR013087">
    <property type="entry name" value="Znf_C2H2_type"/>
</dbReference>
<feature type="region of interest" description="Disordered" evidence="12">
    <location>
        <begin position="452"/>
        <end position="471"/>
    </location>
</feature>
<dbReference type="CDD" id="cd00167">
    <property type="entry name" value="SANT"/>
    <property type="match status" value="1"/>
</dbReference>
<dbReference type="Pfam" id="PF01448">
    <property type="entry name" value="ELM2"/>
    <property type="match status" value="1"/>
</dbReference>
<dbReference type="InterPro" id="IPR017884">
    <property type="entry name" value="SANT_dom"/>
</dbReference>
<evidence type="ECO:0000256" key="10">
    <source>
        <dbReference type="PROSITE-ProRule" id="PRU00042"/>
    </source>
</evidence>
<keyword evidence="4 10" id="KW-0863">Zinc-finger</keyword>
<proteinExistence type="predicted"/>
<comment type="subcellular location">
    <subcellularLocation>
        <location evidence="1">Nucleus</location>
    </subcellularLocation>
</comment>
<dbReference type="GO" id="GO:0006357">
    <property type="term" value="P:regulation of transcription by RNA polymerase II"/>
    <property type="evidence" value="ECO:0007669"/>
    <property type="project" value="TreeGrafter"/>
</dbReference>
<feature type="domain" description="SANT" evidence="15">
    <location>
        <begin position="1052"/>
        <end position="1103"/>
    </location>
</feature>
<dbReference type="Gene3D" id="1.20.58.1880">
    <property type="match status" value="1"/>
</dbReference>
<dbReference type="PROSITE" id="PS50157">
    <property type="entry name" value="ZINC_FINGER_C2H2_2"/>
    <property type="match status" value="1"/>
</dbReference>
<keyword evidence="9" id="KW-0539">Nucleus</keyword>
<feature type="region of interest" description="Disordered" evidence="12">
    <location>
        <begin position="741"/>
        <end position="762"/>
    </location>
</feature>
<keyword evidence="8" id="KW-0804">Transcription</keyword>
<comment type="caution">
    <text evidence="16">The sequence shown here is derived from an EMBL/GenBank/DDBJ whole genome shotgun (WGS) entry which is preliminary data.</text>
</comment>
<dbReference type="InterPro" id="IPR051066">
    <property type="entry name" value="Trans_reg/Corepressor"/>
</dbReference>
<protein>
    <submittedName>
        <fullName evidence="16">Uncharacterized protein</fullName>
    </submittedName>
</protein>
<evidence type="ECO:0000256" key="9">
    <source>
        <dbReference type="ARBA" id="ARBA00023242"/>
    </source>
</evidence>
<dbReference type="GO" id="GO:0000118">
    <property type="term" value="C:histone deacetylase complex"/>
    <property type="evidence" value="ECO:0007669"/>
    <property type="project" value="TreeGrafter"/>
</dbReference>
<feature type="compositionally biased region" description="Basic and acidic residues" evidence="12">
    <location>
        <begin position="652"/>
        <end position="676"/>
    </location>
</feature>
<evidence type="ECO:0000256" key="2">
    <source>
        <dbReference type="ARBA" id="ARBA00022491"/>
    </source>
</evidence>
<organism evidence="16 17">
    <name type="scientific">Cylicocyclus nassatus</name>
    <name type="common">Nematode worm</name>
    <dbReference type="NCBI Taxonomy" id="53992"/>
    <lineage>
        <taxon>Eukaryota</taxon>
        <taxon>Metazoa</taxon>
        <taxon>Ecdysozoa</taxon>
        <taxon>Nematoda</taxon>
        <taxon>Chromadorea</taxon>
        <taxon>Rhabditida</taxon>
        <taxon>Rhabditina</taxon>
        <taxon>Rhabditomorpha</taxon>
        <taxon>Strongyloidea</taxon>
        <taxon>Strongylidae</taxon>
        <taxon>Cylicocyclus</taxon>
    </lineage>
</organism>
<feature type="domain" description="SANT" evidence="15">
    <location>
        <begin position="819"/>
        <end position="870"/>
    </location>
</feature>
<evidence type="ECO:0000256" key="3">
    <source>
        <dbReference type="ARBA" id="ARBA00022723"/>
    </source>
</evidence>
<dbReference type="FunFam" id="1.10.10.60:FF:000012">
    <property type="entry name" value="Metastasis-associated 1 family, member 3"/>
    <property type="match status" value="1"/>
</dbReference>
<dbReference type="GO" id="GO:0008270">
    <property type="term" value="F:zinc ion binding"/>
    <property type="evidence" value="ECO:0007669"/>
    <property type="project" value="UniProtKB-KW"/>
</dbReference>
<evidence type="ECO:0000256" key="1">
    <source>
        <dbReference type="ARBA" id="ARBA00004123"/>
    </source>
</evidence>
<keyword evidence="6" id="KW-0805">Transcription regulation</keyword>
<dbReference type="AlphaFoldDB" id="A0AA36GJ80"/>
<evidence type="ECO:0000256" key="6">
    <source>
        <dbReference type="ARBA" id="ARBA00023015"/>
    </source>
</evidence>
<gene>
    <name evidence="16" type="ORF">CYNAS_LOCUS218</name>
</gene>
<evidence type="ECO:0000256" key="7">
    <source>
        <dbReference type="ARBA" id="ARBA00023125"/>
    </source>
</evidence>
<evidence type="ECO:0000256" key="12">
    <source>
        <dbReference type="SAM" id="MobiDB-lite"/>
    </source>
</evidence>
<dbReference type="Gene3D" id="1.10.10.60">
    <property type="entry name" value="Homeodomain-like"/>
    <property type="match status" value="1"/>
</dbReference>
<keyword evidence="17" id="KW-1185">Reference proteome</keyword>
<dbReference type="GO" id="GO:0005667">
    <property type="term" value="C:transcription regulator complex"/>
    <property type="evidence" value="ECO:0007669"/>
    <property type="project" value="TreeGrafter"/>
</dbReference>
<name>A0AA36GJ80_CYLNA</name>
<dbReference type="PROSITE" id="PS51293">
    <property type="entry name" value="SANT"/>
    <property type="match status" value="2"/>
</dbReference>
<dbReference type="GO" id="GO:0003677">
    <property type="term" value="F:DNA binding"/>
    <property type="evidence" value="ECO:0007669"/>
    <property type="project" value="UniProtKB-KW"/>
</dbReference>
<dbReference type="Pfam" id="PF00249">
    <property type="entry name" value="Myb_DNA-binding"/>
    <property type="match status" value="2"/>
</dbReference>
<dbReference type="Gene3D" id="3.30.160.60">
    <property type="entry name" value="Classic Zinc Finger"/>
    <property type="match status" value="1"/>
</dbReference>
<feature type="domain" description="C2H2-type" evidence="13">
    <location>
        <begin position="260"/>
        <end position="288"/>
    </location>
</feature>
<evidence type="ECO:0000259" key="13">
    <source>
        <dbReference type="PROSITE" id="PS50157"/>
    </source>
</evidence>
<dbReference type="PANTHER" id="PTHR16089:SF28">
    <property type="entry name" value="REST COREPRESSOR"/>
    <property type="match status" value="1"/>
</dbReference>
<keyword evidence="11" id="KW-0175">Coiled coil</keyword>
<reference evidence="16" key="1">
    <citation type="submission" date="2023-07" db="EMBL/GenBank/DDBJ databases">
        <authorList>
            <consortium name="CYATHOMIX"/>
        </authorList>
    </citation>
    <scope>NUCLEOTIDE SEQUENCE</scope>
    <source>
        <strain evidence="16">N/A</strain>
    </source>
</reference>
<dbReference type="SMART" id="SM00717">
    <property type="entry name" value="SANT"/>
    <property type="match status" value="2"/>
</dbReference>
<keyword evidence="7" id="KW-0238">DNA-binding</keyword>
<dbReference type="EMBL" id="CATQJL010000001">
    <property type="protein sequence ID" value="CAJ0588235.1"/>
    <property type="molecule type" value="Genomic_DNA"/>
</dbReference>
<evidence type="ECO:0000256" key="5">
    <source>
        <dbReference type="ARBA" id="ARBA00022833"/>
    </source>
</evidence>
<evidence type="ECO:0000256" key="8">
    <source>
        <dbReference type="ARBA" id="ARBA00023163"/>
    </source>
</evidence>
<dbReference type="PANTHER" id="PTHR16089">
    <property type="entry name" value="REST COREPRESSOR COREST PROTEIN-RELATED"/>
    <property type="match status" value="1"/>
</dbReference>
<dbReference type="SMART" id="SM00355">
    <property type="entry name" value="ZnF_C2H2"/>
    <property type="match status" value="3"/>
</dbReference>
<keyword evidence="2" id="KW-0678">Repressor</keyword>
<evidence type="ECO:0000256" key="11">
    <source>
        <dbReference type="SAM" id="Coils"/>
    </source>
</evidence>
<feature type="coiled-coil region" evidence="11">
    <location>
        <begin position="68"/>
        <end position="159"/>
    </location>
</feature>
<dbReference type="SMART" id="SM01189">
    <property type="entry name" value="ELM2"/>
    <property type="match status" value="1"/>
</dbReference>
<keyword evidence="3" id="KW-0479">Metal-binding</keyword>
<feature type="region of interest" description="Disordered" evidence="12">
    <location>
        <begin position="634"/>
        <end position="717"/>
    </location>
</feature>
<dbReference type="SUPFAM" id="SSF46689">
    <property type="entry name" value="Homeodomain-like"/>
    <property type="match status" value="2"/>
</dbReference>
<dbReference type="PROSITE" id="PS00028">
    <property type="entry name" value="ZINC_FINGER_C2H2_1"/>
    <property type="match status" value="2"/>
</dbReference>
<accession>A0AA36GJ80</accession>
<dbReference type="InterPro" id="IPR001005">
    <property type="entry name" value="SANT/Myb"/>
</dbReference>
<feature type="compositionally biased region" description="Basic residues" evidence="12">
    <location>
        <begin position="687"/>
        <end position="697"/>
    </location>
</feature>
<evidence type="ECO:0000313" key="16">
    <source>
        <dbReference type="EMBL" id="CAJ0588235.1"/>
    </source>
</evidence>